<dbReference type="InterPro" id="IPR036264">
    <property type="entry name" value="Bact_exopeptidase_dim_dom"/>
</dbReference>
<dbReference type="EMBL" id="JAQLOI010000001">
    <property type="protein sequence ID" value="MDB1123213.1"/>
    <property type="molecule type" value="Genomic_DNA"/>
</dbReference>
<evidence type="ECO:0000256" key="1">
    <source>
        <dbReference type="ARBA" id="ARBA00022801"/>
    </source>
</evidence>
<proteinExistence type="predicted"/>
<dbReference type="InterPro" id="IPR017439">
    <property type="entry name" value="Amidohydrolase"/>
</dbReference>
<protein>
    <submittedName>
        <fullName evidence="2">Amidohydrolase</fullName>
    </submittedName>
</protein>
<dbReference type="Gene3D" id="3.40.630.10">
    <property type="entry name" value="Zn peptidases"/>
    <property type="match status" value="1"/>
</dbReference>
<gene>
    <name evidence="2" type="ORF">PGX00_05785</name>
</gene>
<name>A0ABT4YNY4_9VIBR</name>
<comment type="caution">
    <text evidence="2">The sequence shown here is derived from an EMBL/GenBank/DDBJ whole genome shotgun (WGS) entry which is preliminary data.</text>
</comment>
<organism evidence="2 3">
    <name type="scientific">Vibrio algarum</name>
    <dbReference type="NCBI Taxonomy" id="3020714"/>
    <lineage>
        <taxon>Bacteria</taxon>
        <taxon>Pseudomonadati</taxon>
        <taxon>Pseudomonadota</taxon>
        <taxon>Gammaproteobacteria</taxon>
        <taxon>Vibrionales</taxon>
        <taxon>Vibrionaceae</taxon>
        <taxon>Vibrio</taxon>
    </lineage>
</organism>
<dbReference type="PANTHER" id="PTHR11014:SF169">
    <property type="entry name" value="CLAN MH, FAMILY M20, PEPTIDASE T-LIKE METALLOPEPTIDASE"/>
    <property type="match status" value="1"/>
</dbReference>
<accession>A0ABT4YNY4</accession>
<dbReference type="Pfam" id="PF01546">
    <property type="entry name" value="Peptidase_M20"/>
    <property type="match status" value="1"/>
</dbReference>
<keyword evidence="3" id="KW-1185">Reference proteome</keyword>
<dbReference type="PANTHER" id="PTHR11014">
    <property type="entry name" value="PEPTIDASE M20 FAMILY MEMBER"/>
    <property type="match status" value="1"/>
</dbReference>
<evidence type="ECO:0000313" key="3">
    <source>
        <dbReference type="Proteomes" id="UP001210678"/>
    </source>
</evidence>
<dbReference type="PIRSF" id="PIRSF005962">
    <property type="entry name" value="Pept_M20D_amidohydro"/>
    <property type="match status" value="1"/>
</dbReference>
<sequence>MDATLNTLCFDPIEFRKQLHRQPELSVQEKQTSAMIFSQLENFGLSPTGHIGGYGIICIVDSGYDGETTLFRADFDALPINEIATHDHVSENVGVMHACGHDGHTSSLLMVAEQLSKSPPKTGKVILLFQPAEETGTGALSMLNDKALSSLKVDNVFAYHNLPGYPLNQILIREGTFACASTGISIEFEGKTSHAARPENGLSPCLAMIETVNYLQSIPNMHPDVFSLVTIVHARLGEEAFGIAPGNAKVMATMRSDCNQTFSNMKSNLLAMLDKLQQKTGIIVKVDWDEPFNAAFNSSKHCQIINQQAKQLGFTVESLNEPMRWSEDFSEFLLKWNGALFCIGSGNSHPELHNPDYDFPDEILKTASQLFISIVDQLHSN</sequence>
<evidence type="ECO:0000313" key="2">
    <source>
        <dbReference type="EMBL" id="MDB1123213.1"/>
    </source>
</evidence>
<keyword evidence="1" id="KW-0378">Hydrolase</keyword>
<dbReference type="RefSeq" id="WP_272133631.1">
    <property type="nucleotide sequence ID" value="NZ_JAQLOI010000001.1"/>
</dbReference>
<reference evidence="2 3" key="1">
    <citation type="submission" date="2023-01" db="EMBL/GenBank/DDBJ databases">
        <title>Vibrio sp. KJ40-1 sp.nov, isolated from marine algae.</title>
        <authorList>
            <person name="Butt M."/>
            <person name="Kim J.M.J."/>
            <person name="Jeon C.O.C."/>
        </authorList>
    </citation>
    <scope>NUCLEOTIDE SEQUENCE [LARGE SCALE GENOMIC DNA]</scope>
    <source>
        <strain evidence="2 3">KJ40-1</strain>
    </source>
</reference>
<dbReference type="InterPro" id="IPR002933">
    <property type="entry name" value="Peptidase_M20"/>
</dbReference>
<dbReference type="SUPFAM" id="SSF53187">
    <property type="entry name" value="Zn-dependent exopeptidases"/>
    <property type="match status" value="1"/>
</dbReference>
<dbReference type="Proteomes" id="UP001210678">
    <property type="component" value="Unassembled WGS sequence"/>
</dbReference>
<dbReference type="SUPFAM" id="SSF55031">
    <property type="entry name" value="Bacterial exopeptidase dimerisation domain"/>
    <property type="match status" value="1"/>
</dbReference>
<dbReference type="Gene3D" id="3.30.70.360">
    <property type="match status" value="1"/>
</dbReference>
<dbReference type="NCBIfam" id="TIGR01891">
    <property type="entry name" value="amidohydrolases"/>
    <property type="match status" value="1"/>
</dbReference>